<dbReference type="PROSITE" id="PS00116">
    <property type="entry name" value="DNA_POLYMERASE_B"/>
    <property type="match status" value="1"/>
</dbReference>
<feature type="domain" description="DNA-directed DNA polymerase family B exonuclease" evidence="9">
    <location>
        <begin position="242"/>
        <end position="407"/>
    </location>
</feature>
<comment type="caution">
    <text evidence="10">The sequence shown here is derived from an EMBL/GenBank/DDBJ whole genome shotgun (WGS) entry which is preliminary data.</text>
</comment>
<dbReference type="InterPro" id="IPR042087">
    <property type="entry name" value="DNA_pol_B_thumb"/>
</dbReference>
<evidence type="ECO:0000256" key="1">
    <source>
        <dbReference type="ARBA" id="ARBA00005755"/>
    </source>
</evidence>
<dbReference type="GO" id="GO:0003677">
    <property type="term" value="F:DNA binding"/>
    <property type="evidence" value="ECO:0007669"/>
    <property type="project" value="UniProtKB-KW"/>
</dbReference>
<evidence type="ECO:0000256" key="5">
    <source>
        <dbReference type="ARBA" id="ARBA00023125"/>
    </source>
</evidence>
<dbReference type="Gene3D" id="3.90.1600.10">
    <property type="entry name" value="Palm domain of DNA polymerase"/>
    <property type="match status" value="1"/>
</dbReference>
<evidence type="ECO:0000313" key="11">
    <source>
        <dbReference type="Proteomes" id="UP000018888"/>
    </source>
</evidence>
<evidence type="ECO:0000256" key="7">
    <source>
        <dbReference type="RuleBase" id="RU000442"/>
    </source>
</evidence>
<dbReference type="Pfam" id="PF00136">
    <property type="entry name" value="DNA_pol_B"/>
    <property type="match status" value="1"/>
</dbReference>
<dbReference type="PANTHER" id="PTHR10322:SF23">
    <property type="entry name" value="DNA POLYMERASE DELTA CATALYTIC SUBUNIT"/>
    <property type="match status" value="1"/>
</dbReference>
<dbReference type="Gene3D" id="3.30.420.10">
    <property type="entry name" value="Ribonuclease H-like superfamily/Ribonuclease H"/>
    <property type="match status" value="1"/>
</dbReference>
<keyword evidence="3 7" id="KW-0548">Nucleotidyltransferase</keyword>
<dbReference type="AlphaFoldDB" id="A0A2P4PV52"/>
<dbReference type="SUPFAM" id="SSF53098">
    <property type="entry name" value="Ribonuclease H-like"/>
    <property type="match status" value="1"/>
</dbReference>
<keyword evidence="2 7" id="KW-0808">Transferase</keyword>
<organism evidence="10 11">
    <name type="scientific">Rhizophagus irregularis (strain DAOM 181602 / DAOM 197198 / MUCL 43194)</name>
    <name type="common">Arbuscular mycorrhizal fungus</name>
    <name type="synonym">Glomus intraradices</name>
    <dbReference type="NCBI Taxonomy" id="747089"/>
    <lineage>
        <taxon>Eukaryota</taxon>
        <taxon>Fungi</taxon>
        <taxon>Fungi incertae sedis</taxon>
        <taxon>Mucoromycota</taxon>
        <taxon>Glomeromycotina</taxon>
        <taxon>Glomeromycetes</taxon>
        <taxon>Glomerales</taxon>
        <taxon>Glomeraceae</taxon>
        <taxon>Rhizophagus</taxon>
    </lineage>
</organism>
<dbReference type="VEuPathDB" id="FungiDB:RhiirFUN_024770"/>
<protein>
    <recommendedName>
        <fullName evidence="7">DNA polymerase</fullName>
        <ecNumber evidence="7">2.7.7.7</ecNumber>
    </recommendedName>
</protein>
<dbReference type="InterPro" id="IPR012337">
    <property type="entry name" value="RNaseH-like_sf"/>
</dbReference>
<dbReference type="Proteomes" id="UP000018888">
    <property type="component" value="Unassembled WGS sequence"/>
</dbReference>
<reference evidence="10 11" key="2">
    <citation type="journal article" date="2018" name="New Phytol.">
        <title>High intraspecific genome diversity in the model arbuscular mycorrhizal symbiont Rhizophagus irregularis.</title>
        <authorList>
            <person name="Chen E.C.H."/>
            <person name="Morin E."/>
            <person name="Beaudet D."/>
            <person name="Noel J."/>
            <person name="Yildirir G."/>
            <person name="Ndikumana S."/>
            <person name="Charron P."/>
            <person name="St-Onge C."/>
            <person name="Giorgi J."/>
            <person name="Kruger M."/>
            <person name="Marton T."/>
            <person name="Ropars J."/>
            <person name="Grigoriev I.V."/>
            <person name="Hainaut M."/>
            <person name="Henrissat B."/>
            <person name="Roux C."/>
            <person name="Martin F."/>
            <person name="Corradi N."/>
        </authorList>
    </citation>
    <scope>NUCLEOTIDE SEQUENCE [LARGE SCALE GENOMIC DNA]</scope>
    <source>
        <strain evidence="10 11">DAOM 197198</strain>
    </source>
</reference>
<dbReference type="Gene3D" id="1.10.132.60">
    <property type="entry name" value="DNA polymerase family B, C-terminal domain"/>
    <property type="match status" value="1"/>
</dbReference>
<sequence>MTEHSELSEFLSSDAIALFRPDAEKDKTSGQVIRYGSENYLSGLPTRDEFVARNDGSSTSTLNDEIANHRGIPFMPVDIEEAKEYFNQIPHYILRLYGYLVNGQKAVVTITGIKMECIKAYPIRGYHTEKKPYLRIVTPNKDLRFTALDIISSYNSKVDPECKIETASDDTGTYYRKVAREYRIPLSGWELISDYRYNFSAPYYVKSQHCPHAFYVHIENFRPIDNFEPFYKIYPSSLFTHDRALVLTWDIETYDLCGSGNFPEAKNDTSQVFAICMTLHWKDDPIPLERICLVDVETEPDPRWITIICGNQTNIIKAFALCWKTFAPDIELGFNDSGYDWPFIVEKATKLNVLEDQYVKKEDRGIKKALGRESINIKINPSLTFESSFLKLPGCVLIDVRASFMQLHPRSEKTSLKYFLEKYGLDGKADMPMSKLWKYYSEAKDRASDSSKKHMHEIINYCVIDALRCQKLIIKSNVINDYKEKASGKFPEAYVFPPEKGLENKRPVTGLDFRSLYPSIIMTYNLSPEKMVSTLSEVDKLKRENKVLYSIEFKYGVEAIKDVLSSVKNTERHAEMTKILSPFIIQEESSDRADLSYDDFMKEYSSICFEYNSLNSKQKAIKLYMNSFYGVTAQSDSLFYTLALAGGVTLAGRENIKLVAEFVKKKGFGIKYGDTDSLYLTCPDSCYEKCDLAYNGGKGTISKLEYWTEMVTITMGVMEKLRNEVNSFLRLKTRSGYLEMAYEEMLFPVVFTGKKKYFGTKHEDAVNFSLEDPFIRGIDTVKQGKSQLFKTIGDRIMNEVRDINNEHPLHKIVEDVLRNAIINTEQWNFEQFIETDAWKPDVNNISIQRFIGRMRGKYDSKIPIPGERFSYVVTHPDTTFDLHGRKLKPTKGEKMEFADVAKELGKELDLYHYFEKTIIGLCARFIMYDKKYEPEPSSRIMRIKDPDEKYKQIDDYAQNKAKLWLEGFVKENIIVNGVTSKMMESRGIAYKRAYRTAVKKAQEMLYHKIGKLTKDKNLSVDGEMKEKICSDFARYPSELAKCIEGYNLFFHKLVYHMRYKEHISIPEKIGPVSSMQKNEIITDLPALPHISEIEALDDITNLWYFHLEGVVEPEVLKQSI</sequence>
<comment type="catalytic activity">
    <reaction evidence="6 7">
        <text>DNA(n) + a 2'-deoxyribonucleoside 5'-triphosphate = DNA(n+1) + diphosphate</text>
        <dbReference type="Rhea" id="RHEA:22508"/>
        <dbReference type="Rhea" id="RHEA-COMP:17339"/>
        <dbReference type="Rhea" id="RHEA-COMP:17340"/>
        <dbReference type="ChEBI" id="CHEBI:33019"/>
        <dbReference type="ChEBI" id="CHEBI:61560"/>
        <dbReference type="ChEBI" id="CHEBI:173112"/>
        <dbReference type="EC" id="2.7.7.7"/>
    </reaction>
</comment>
<dbReference type="InterPro" id="IPR006134">
    <property type="entry name" value="DNA-dir_DNA_pol_B_multi_dom"/>
</dbReference>
<dbReference type="EMBL" id="AUPC02000139">
    <property type="protein sequence ID" value="POG69262.1"/>
    <property type="molecule type" value="Genomic_DNA"/>
</dbReference>
<feature type="domain" description="DNA-directed DNA polymerase family B multifunctional" evidence="8">
    <location>
        <begin position="457"/>
        <end position="923"/>
    </location>
</feature>
<evidence type="ECO:0000313" key="10">
    <source>
        <dbReference type="EMBL" id="POG69262.1"/>
    </source>
</evidence>
<keyword evidence="7" id="KW-0235">DNA replication</keyword>
<evidence type="ECO:0000259" key="8">
    <source>
        <dbReference type="Pfam" id="PF00136"/>
    </source>
</evidence>
<dbReference type="GO" id="GO:0000166">
    <property type="term" value="F:nucleotide binding"/>
    <property type="evidence" value="ECO:0007669"/>
    <property type="project" value="InterPro"/>
</dbReference>
<keyword evidence="4 7" id="KW-0239">DNA-directed DNA polymerase</keyword>
<dbReference type="InterPro" id="IPR043502">
    <property type="entry name" value="DNA/RNA_pol_sf"/>
</dbReference>
<dbReference type="PRINTS" id="PR00106">
    <property type="entry name" value="DNAPOLB"/>
</dbReference>
<dbReference type="InterPro" id="IPR050240">
    <property type="entry name" value="DNA_pol_type-B"/>
</dbReference>
<evidence type="ECO:0000256" key="2">
    <source>
        <dbReference type="ARBA" id="ARBA00022679"/>
    </source>
</evidence>
<dbReference type="PANTHER" id="PTHR10322">
    <property type="entry name" value="DNA POLYMERASE CATALYTIC SUBUNIT"/>
    <property type="match status" value="1"/>
</dbReference>
<evidence type="ECO:0000259" key="9">
    <source>
        <dbReference type="Pfam" id="PF03104"/>
    </source>
</evidence>
<dbReference type="InterPro" id="IPR023211">
    <property type="entry name" value="DNA_pol_palm_dom_sf"/>
</dbReference>
<dbReference type="EC" id="2.7.7.7" evidence="7"/>
<dbReference type="InterPro" id="IPR036397">
    <property type="entry name" value="RNaseH_sf"/>
</dbReference>
<dbReference type="Pfam" id="PF03104">
    <property type="entry name" value="DNA_pol_B_exo1"/>
    <property type="match status" value="1"/>
</dbReference>
<evidence type="ECO:0000256" key="6">
    <source>
        <dbReference type="ARBA" id="ARBA00049244"/>
    </source>
</evidence>
<name>A0A2P4PV52_RHIID</name>
<reference evidence="10 11" key="1">
    <citation type="journal article" date="2013" name="Proc. Natl. Acad. Sci. U.S.A.">
        <title>Genome of an arbuscular mycorrhizal fungus provides insight into the oldest plant symbiosis.</title>
        <authorList>
            <person name="Tisserant E."/>
            <person name="Malbreil M."/>
            <person name="Kuo A."/>
            <person name="Kohler A."/>
            <person name="Symeonidi A."/>
            <person name="Balestrini R."/>
            <person name="Charron P."/>
            <person name="Duensing N."/>
            <person name="Frei Dit Frey N."/>
            <person name="Gianinazzi-Pearson V."/>
            <person name="Gilbert L.B."/>
            <person name="Handa Y."/>
            <person name="Herr J.R."/>
            <person name="Hijri M."/>
            <person name="Koul R."/>
            <person name="Kawaguchi M."/>
            <person name="Krajinski F."/>
            <person name="Lammers P.J."/>
            <person name="Masclaux F.G."/>
            <person name="Murat C."/>
            <person name="Morin E."/>
            <person name="Ndikumana S."/>
            <person name="Pagni M."/>
            <person name="Petitpierre D."/>
            <person name="Requena N."/>
            <person name="Rosikiewicz P."/>
            <person name="Riley R."/>
            <person name="Saito K."/>
            <person name="San Clemente H."/>
            <person name="Shapiro H."/>
            <person name="van Tuinen D."/>
            <person name="Becard G."/>
            <person name="Bonfante P."/>
            <person name="Paszkowski U."/>
            <person name="Shachar-Hill Y.Y."/>
            <person name="Tuskan G.A."/>
            <person name="Young P.W."/>
            <person name="Sanders I.R."/>
            <person name="Henrissat B."/>
            <person name="Rensing S.A."/>
            <person name="Grigoriev I.V."/>
            <person name="Corradi N."/>
            <person name="Roux C."/>
            <person name="Martin F."/>
        </authorList>
    </citation>
    <scope>NUCLEOTIDE SEQUENCE [LARGE SCALE GENOMIC DNA]</scope>
    <source>
        <strain evidence="10 11">DAOM 197198</strain>
    </source>
</reference>
<keyword evidence="11" id="KW-1185">Reference proteome</keyword>
<proteinExistence type="inferred from homology"/>
<dbReference type="SUPFAM" id="SSF56672">
    <property type="entry name" value="DNA/RNA polymerases"/>
    <property type="match status" value="1"/>
</dbReference>
<dbReference type="GO" id="GO:0003887">
    <property type="term" value="F:DNA-directed DNA polymerase activity"/>
    <property type="evidence" value="ECO:0007669"/>
    <property type="project" value="UniProtKB-KW"/>
</dbReference>
<gene>
    <name evidence="10" type="ORF">GLOIN_2v1777352</name>
</gene>
<dbReference type="InterPro" id="IPR006172">
    <property type="entry name" value="DNA-dir_DNA_pol_B"/>
</dbReference>
<evidence type="ECO:0000256" key="3">
    <source>
        <dbReference type="ARBA" id="ARBA00022695"/>
    </source>
</evidence>
<dbReference type="InterPro" id="IPR017964">
    <property type="entry name" value="DNA-dir_DNA_pol_B_CS"/>
</dbReference>
<dbReference type="GO" id="GO:0006261">
    <property type="term" value="P:DNA-templated DNA replication"/>
    <property type="evidence" value="ECO:0007669"/>
    <property type="project" value="TreeGrafter"/>
</dbReference>
<evidence type="ECO:0000256" key="4">
    <source>
        <dbReference type="ARBA" id="ARBA00022932"/>
    </source>
</evidence>
<dbReference type="SMART" id="SM00486">
    <property type="entry name" value="POLBc"/>
    <property type="match status" value="1"/>
</dbReference>
<dbReference type="InterPro" id="IPR006133">
    <property type="entry name" value="DNA-dir_DNA_pol_B_exonuc"/>
</dbReference>
<keyword evidence="5 7" id="KW-0238">DNA-binding</keyword>
<comment type="similarity">
    <text evidence="1 7">Belongs to the DNA polymerase type-B family.</text>
</comment>
<accession>A0A2P4PV52</accession>